<organism evidence="1 2">
    <name type="scientific">Corynebacterium zhongnanshanii</name>
    <dbReference type="NCBI Taxonomy" id="2768834"/>
    <lineage>
        <taxon>Bacteria</taxon>
        <taxon>Bacillati</taxon>
        <taxon>Actinomycetota</taxon>
        <taxon>Actinomycetes</taxon>
        <taxon>Mycobacteriales</taxon>
        <taxon>Corynebacteriaceae</taxon>
        <taxon>Corynebacterium</taxon>
    </lineage>
</organism>
<comment type="caution">
    <text evidence="1">The sequence shown here is derived from an EMBL/GenBank/DDBJ whole genome shotgun (WGS) entry which is preliminary data.</text>
</comment>
<dbReference type="EMBL" id="WBZJ01000001">
    <property type="protein sequence ID" value="KAB3523488.1"/>
    <property type="molecule type" value="Genomic_DNA"/>
</dbReference>
<dbReference type="Pfam" id="PF05834">
    <property type="entry name" value="Lycopene_cycl"/>
    <property type="match status" value="1"/>
</dbReference>
<dbReference type="PANTHER" id="PTHR39757:SF5">
    <property type="entry name" value="OS02G0190600 PROTEIN"/>
    <property type="match status" value="1"/>
</dbReference>
<gene>
    <name evidence="1" type="ORF">F8377_05070</name>
</gene>
<evidence type="ECO:0008006" key="3">
    <source>
        <dbReference type="Google" id="ProtNLM"/>
    </source>
</evidence>
<evidence type="ECO:0000313" key="1">
    <source>
        <dbReference type="EMBL" id="KAB3523488.1"/>
    </source>
</evidence>
<name>A0ABQ6VI85_9CORY</name>
<evidence type="ECO:0000313" key="2">
    <source>
        <dbReference type="Proteomes" id="UP000436181"/>
    </source>
</evidence>
<accession>A0ABQ6VI85</accession>
<dbReference type="InterPro" id="IPR036188">
    <property type="entry name" value="FAD/NAD-bd_sf"/>
</dbReference>
<sequence>MRSPGCTRSICPGAFRRVRAPTRTSRSLVTITKSQLSSLHARWRYLSAEAVVGGIRGLVTLGRVDDLHILGAGPAGAFLALRAAHRGLRPHIHDPRGLRVWPATYGILDAQHLPSWLLPYLSAPYELRVVARETVSPDFHYRILDNAAVVEAVRQVAVVHTESVDAEGIRQLSSVSAASSALPVVDCTGAPRDNAAFQIAVGVVMDKAAEPTFMDWSPSGELPSFLYVQNLPDGTLFEETLLAHRLRPSAEEYHRVVAQLREQLRDRLDAQGVVARDAFDSAVLREEHVCIPMGTRAQARDGSVCFGARAGLINPATGYSVAHSAAWADTLLDEILGIRQSWRRWVAAQANKELAFWLRNLGAELIMRAEGDTLQDFFQHFFRLETQHQVAYLEGHNGLGVARTMWTLRKHTGIRHAFLQPLWRSPWRILGHTLRRGRRQCQASRRYTEKPR</sequence>
<dbReference type="PANTHER" id="PTHR39757">
    <property type="match status" value="1"/>
</dbReference>
<protein>
    <recommendedName>
        <fullName evidence="3">Lycopene beta-cyclase</fullName>
    </recommendedName>
</protein>
<dbReference type="SUPFAM" id="SSF51905">
    <property type="entry name" value="FAD/NAD(P)-binding domain"/>
    <property type="match status" value="1"/>
</dbReference>
<keyword evidence="2" id="KW-1185">Reference proteome</keyword>
<proteinExistence type="predicted"/>
<dbReference type="Proteomes" id="UP000436181">
    <property type="component" value="Unassembled WGS sequence"/>
</dbReference>
<reference evidence="1 2" key="1">
    <citation type="submission" date="2019-10" db="EMBL/GenBank/DDBJ databases">
        <title>Corynebacterium sp novel species isolated from the respiratory tract of Marmot.</title>
        <authorList>
            <person name="Zhang G."/>
        </authorList>
    </citation>
    <scope>NUCLEOTIDE SEQUENCE [LARGE SCALE GENOMIC DNA]</scope>
    <source>
        <strain evidence="1 2">336</strain>
    </source>
</reference>